<dbReference type="AlphaFoldDB" id="A0AAV7XVY7"/>
<dbReference type="EMBL" id="JAPTSV010000004">
    <property type="protein sequence ID" value="KAJ1528956.1"/>
    <property type="molecule type" value="Genomic_DNA"/>
</dbReference>
<dbReference type="Proteomes" id="UP001075354">
    <property type="component" value="Chromosome 4"/>
</dbReference>
<accession>A0AAV7XVY7</accession>
<evidence type="ECO:0000313" key="1">
    <source>
        <dbReference type="EMBL" id="KAJ1528956.1"/>
    </source>
</evidence>
<organism evidence="1 2">
    <name type="scientific">Megalurothrips usitatus</name>
    <name type="common">bean blossom thrips</name>
    <dbReference type="NCBI Taxonomy" id="439358"/>
    <lineage>
        <taxon>Eukaryota</taxon>
        <taxon>Metazoa</taxon>
        <taxon>Ecdysozoa</taxon>
        <taxon>Arthropoda</taxon>
        <taxon>Hexapoda</taxon>
        <taxon>Insecta</taxon>
        <taxon>Pterygota</taxon>
        <taxon>Neoptera</taxon>
        <taxon>Paraneoptera</taxon>
        <taxon>Thysanoptera</taxon>
        <taxon>Terebrantia</taxon>
        <taxon>Thripoidea</taxon>
        <taxon>Thripidae</taxon>
        <taxon>Megalurothrips</taxon>
    </lineage>
</organism>
<evidence type="ECO:0000313" key="2">
    <source>
        <dbReference type="Proteomes" id="UP001075354"/>
    </source>
</evidence>
<gene>
    <name evidence="1" type="ORF">ONE63_007324</name>
</gene>
<proteinExistence type="predicted"/>
<keyword evidence="2" id="KW-1185">Reference proteome</keyword>
<comment type="caution">
    <text evidence="1">The sequence shown here is derived from an EMBL/GenBank/DDBJ whole genome shotgun (WGS) entry which is preliminary data.</text>
</comment>
<sequence>MQDEVEKVLAAGGLLLTKNLRDDIIEAGKRVARGQGRKFLLSLEPAKDLRTTKWPVIVLDCSKLSERVLSNAILKRRGKKMAPMVVVCPFLQSNHCVTARTDADFVAKTMSVQYKFRLIPALVLASVWALSRLKRLPGEAAGRPEKASLADVIRITQVLAVRVGNVPPPSSKIVKATVQGLKKTSPRFLRVTRRNAVYCLETMPGLLLPANSAKAEDALKVGLKEGVLSCVSSLLTSSEAMAKERAMLPLDLPLCAEAYINRYKAHSRPTTRNSKTVRRMVALWRFARHHIPTGEYEKACYDAARQAVRRAALLRVSLVITKRYSNFRKRLGRRRGGKRVKQPQAPELTLESPMKLKSINFQCQLKSLVVPNVASNASGAEADDAQEVVEVFKKPVMRGIPWGEACFFHIFFFHKLKIVYY</sequence>
<protein>
    <submittedName>
        <fullName evidence="1">Uncharacterized protein</fullName>
    </submittedName>
</protein>
<name>A0AAV7XVY7_9NEOP</name>
<reference evidence="1" key="1">
    <citation type="submission" date="2022-12" db="EMBL/GenBank/DDBJ databases">
        <title>Chromosome-level genome assembly of the bean flower thrips Megalurothrips usitatus.</title>
        <authorList>
            <person name="Ma L."/>
            <person name="Liu Q."/>
            <person name="Li H."/>
            <person name="Cai W."/>
        </authorList>
    </citation>
    <scope>NUCLEOTIDE SEQUENCE</scope>
    <source>
        <strain evidence="1">Cailab_2022a</strain>
    </source>
</reference>